<dbReference type="Gene3D" id="3.30.390.50">
    <property type="entry name" value="CO dehydrogenase flavoprotein, C-terminal domain"/>
    <property type="match status" value="1"/>
</dbReference>
<proteinExistence type="predicted"/>
<dbReference type="InterPro" id="IPR051312">
    <property type="entry name" value="Diverse_Substr_Oxidored"/>
</dbReference>
<evidence type="ECO:0000256" key="1">
    <source>
        <dbReference type="ARBA" id="ARBA00022630"/>
    </source>
</evidence>
<dbReference type="PROSITE" id="PS51387">
    <property type="entry name" value="FAD_PCMH"/>
    <property type="match status" value="1"/>
</dbReference>
<evidence type="ECO:0000259" key="5">
    <source>
        <dbReference type="PROSITE" id="PS51387"/>
    </source>
</evidence>
<keyword evidence="4" id="KW-0472">Membrane</keyword>
<evidence type="ECO:0000256" key="4">
    <source>
        <dbReference type="SAM" id="Phobius"/>
    </source>
</evidence>
<keyword evidence="1" id="KW-0285">Flavoprotein</keyword>
<dbReference type="Pfam" id="PF00941">
    <property type="entry name" value="FAD_binding_5"/>
    <property type="match status" value="1"/>
</dbReference>
<evidence type="ECO:0000313" key="7">
    <source>
        <dbReference type="Proteomes" id="UP000215767"/>
    </source>
</evidence>
<protein>
    <submittedName>
        <fullName evidence="6">Carbon monoxide dehydrogenase</fullName>
    </submittedName>
</protein>
<dbReference type="PANTHER" id="PTHR42659:SF2">
    <property type="entry name" value="XANTHINE DEHYDROGENASE SUBUNIT C-RELATED"/>
    <property type="match status" value="1"/>
</dbReference>
<keyword evidence="7" id="KW-1185">Reference proteome</keyword>
<keyword evidence="4" id="KW-0812">Transmembrane</keyword>
<dbReference type="AlphaFoldDB" id="A0A261V266"/>
<dbReference type="InterPro" id="IPR016169">
    <property type="entry name" value="FAD-bd_PCMH_sub2"/>
</dbReference>
<dbReference type="EMBL" id="NEVS01000001">
    <property type="protein sequence ID" value="OZI67253.1"/>
    <property type="molecule type" value="Genomic_DNA"/>
</dbReference>
<dbReference type="InterPro" id="IPR036683">
    <property type="entry name" value="CO_DH_flav_C_dom_sf"/>
</dbReference>
<dbReference type="RefSeq" id="WP_094840446.1">
    <property type="nucleotide sequence ID" value="NZ_NEVS01000001.1"/>
</dbReference>
<evidence type="ECO:0000256" key="3">
    <source>
        <dbReference type="ARBA" id="ARBA00023002"/>
    </source>
</evidence>
<keyword evidence="2" id="KW-0274">FAD</keyword>
<accession>A0A261V266</accession>
<dbReference type="SMART" id="SM01092">
    <property type="entry name" value="CO_deh_flav_C"/>
    <property type="match status" value="1"/>
</dbReference>
<dbReference type="SUPFAM" id="SSF56176">
    <property type="entry name" value="FAD-binding/transporter-associated domain-like"/>
    <property type="match status" value="1"/>
</dbReference>
<gene>
    <name evidence="6" type="ORF">CAL28_06115</name>
</gene>
<dbReference type="InterPro" id="IPR002346">
    <property type="entry name" value="Mopterin_DH_FAD-bd"/>
</dbReference>
<dbReference type="SUPFAM" id="SSF55447">
    <property type="entry name" value="CO dehydrogenase flavoprotein C-terminal domain-like"/>
    <property type="match status" value="1"/>
</dbReference>
<dbReference type="GO" id="GO:0016491">
    <property type="term" value="F:oxidoreductase activity"/>
    <property type="evidence" value="ECO:0007669"/>
    <property type="project" value="UniProtKB-KW"/>
</dbReference>
<evidence type="ECO:0000256" key="2">
    <source>
        <dbReference type="ARBA" id="ARBA00022827"/>
    </source>
</evidence>
<dbReference type="GO" id="GO:0071949">
    <property type="term" value="F:FAD binding"/>
    <property type="evidence" value="ECO:0007669"/>
    <property type="project" value="InterPro"/>
</dbReference>
<dbReference type="InterPro" id="IPR016166">
    <property type="entry name" value="FAD-bd_PCMH"/>
</dbReference>
<sequence>MKPQAFDYIRAESAQDAVDALAQLGSDGRILAGGQSLMAVLNMRLAQPAALIDISRAGDLDYVREQDGCLAVGAAATQASVEWRTGLADAVPLLAQAFPFISHFQIRNRGTVCGSVAHADPSAELPLVLTALEGQVVLRGRRRRRTLPAAEFFQGMLMTARGPEELIEEVRFPLARAGTRYAFDEFSARHGDFALVAVAALADAGGITLAVGGVADRPMARRWPRLDGKELEAAVNDFAWDLGAQDDPHVSAAFRRQLVRRLGAGVLRKVMA</sequence>
<keyword evidence="4" id="KW-1133">Transmembrane helix</keyword>
<feature type="transmembrane region" description="Helical" evidence="4">
    <location>
        <begin position="193"/>
        <end position="215"/>
    </location>
</feature>
<dbReference type="OrthoDB" id="9793944at2"/>
<comment type="caution">
    <text evidence="6">The sequence shown here is derived from an EMBL/GenBank/DDBJ whole genome shotgun (WGS) entry which is preliminary data.</text>
</comment>
<dbReference type="Gene3D" id="3.30.43.10">
    <property type="entry name" value="Uridine Diphospho-n-acetylenolpyruvylglucosamine Reductase, domain 2"/>
    <property type="match status" value="1"/>
</dbReference>
<dbReference type="InterPro" id="IPR036318">
    <property type="entry name" value="FAD-bd_PCMH-like_sf"/>
</dbReference>
<keyword evidence="3" id="KW-0560">Oxidoreductase</keyword>
<name>A0A261V266_9BORD</name>
<dbReference type="Gene3D" id="3.30.465.10">
    <property type="match status" value="1"/>
</dbReference>
<feature type="domain" description="FAD-binding PCMH-type" evidence="5">
    <location>
        <begin position="1"/>
        <end position="177"/>
    </location>
</feature>
<dbReference type="Proteomes" id="UP000215767">
    <property type="component" value="Unassembled WGS sequence"/>
</dbReference>
<dbReference type="InterPro" id="IPR016167">
    <property type="entry name" value="FAD-bd_PCMH_sub1"/>
</dbReference>
<dbReference type="PANTHER" id="PTHR42659">
    <property type="entry name" value="XANTHINE DEHYDROGENASE SUBUNIT C-RELATED"/>
    <property type="match status" value="1"/>
</dbReference>
<evidence type="ECO:0000313" key="6">
    <source>
        <dbReference type="EMBL" id="OZI67253.1"/>
    </source>
</evidence>
<reference evidence="7" key="1">
    <citation type="submission" date="2017-05" db="EMBL/GenBank/DDBJ databases">
        <title>Complete and WGS of Bordetella genogroups.</title>
        <authorList>
            <person name="Spilker T."/>
            <person name="Lipuma J."/>
        </authorList>
    </citation>
    <scope>NUCLEOTIDE SEQUENCE [LARGE SCALE GENOMIC DNA]</scope>
    <source>
        <strain evidence="7">AU8856</strain>
    </source>
</reference>
<dbReference type="InterPro" id="IPR005107">
    <property type="entry name" value="CO_DH_flav_C"/>
</dbReference>
<organism evidence="6 7">
    <name type="scientific">Bordetella genomosp. 11</name>
    <dbReference type="NCBI Taxonomy" id="1416808"/>
    <lineage>
        <taxon>Bacteria</taxon>
        <taxon>Pseudomonadati</taxon>
        <taxon>Pseudomonadota</taxon>
        <taxon>Betaproteobacteria</taxon>
        <taxon>Burkholderiales</taxon>
        <taxon>Alcaligenaceae</taxon>
        <taxon>Bordetella</taxon>
    </lineage>
</organism>